<dbReference type="Proteomes" id="UP000279089">
    <property type="component" value="Unassembled WGS sequence"/>
</dbReference>
<evidence type="ECO:0000313" key="2">
    <source>
        <dbReference type="EMBL" id="RPD38520.1"/>
    </source>
</evidence>
<sequence length="539" mass="61625">MNKQKRTRMKRYYNFLVCLCLLMVAGFTGCDDFGDMNTNPTQSTTMDPALQLVQVQARFSGDLESNERVSTFLCMPMVQQLGGAWACQYGGFYVKQQQYMSILWELNYTNDILNLSDAVSRAKDDPKRPNLYNILRIMKVYLFARLTDLYGDIPYSEASAGYTQKIVRPKYDKQEDIYNDFFKELTEASTALDASKDNVSNEQFYKGDIAKWKKFANSLHLRLAMRLVKRDAAKARAEAEKAFQRGVFASNDDICKMTHADILNNYADVRGNGLSASITQGEVIAYRYNQVFLDALRNTNDPRLNHIGKYYIDKPYAFMERTDITTEVKAVVGITGCKNGDFVWDDWKNTFTIQVPGIGSYDVGNNTQKMQLANFLIANDAPFLHLTYAETELLLAEACFRWGLNLNGDFLAHYNRGIEAAMKQLSLYPGGPQITDAEISKYKSDNVIDQGKELTMINHQLWVALFMNGPEAYANWRRTGFPVLTPGYKPGYSSVNTIPRRFEYPLSEKEQNAENYNKAVQAINVKENDWTGRVWWDKE</sequence>
<dbReference type="InterPro" id="IPR011990">
    <property type="entry name" value="TPR-like_helical_dom_sf"/>
</dbReference>
<feature type="chain" id="PRO_5017957506" evidence="1">
    <location>
        <begin position="31"/>
        <end position="539"/>
    </location>
</feature>
<gene>
    <name evidence="2" type="ORF">EG028_24960</name>
</gene>
<evidence type="ECO:0000313" key="3">
    <source>
        <dbReference type="Proteomes" id="UP000279089"/>
    </source>
</evidence>
<dbReference type="InterPro" id="IPR041662">
    <property type="entry name" value="SusD-like_2"/>
</dbReference>
<dbReference type="OrthoDB" id="9766256at2"/>
<dbReference type="RefSeq" id="WP_120519016.1">
    <property type="nucleotide sequence ID" value="NZ_QXZY01000015.1"/>
</dbReference>
<dbReference type="AlphaFoldDB" id="A0A3N4MEJ6"/>
<name>A0A3N4MEJ6_9BACT</name>
<protein>
    <submittedName>
        <fullName evidence="2">SusD/RagB family nutrient-binding outer membrane lipoprotein</fullName>
    </submittedName>
</protein>
<keyword evidence="1" id="KW-0732">Signal</keyword>
<reference evidence="3" key="1">
    <citation type="submission" date="2018-11" db="EMBL/GenBank/DDBJ databases">
        <title>Chitinophaga lutea sp.nov., isolate from arsenic contaminated soil.</title>
        <authorList>
            <person name="Zong Y."/>
        </authorList>
    </citation>
    <scope>NUCLEOTIDE SEQUENCE [LARGE SCALE GENOMIC DNA]</scope>
    <source>
        <strain evidence="3">YLT18</strain>
    </source>
</reference>
<dbReference type="SUPFAM" id="SSF48452">
    <property type="entry name" value="TPR-like"/>
    <property type="match status" value="1"/>
</dbReference>
<feature type="signal peptide" evidence="1">
    <location>
        <begin position="1"/>
        <end position="30"/>
    </location>
</feature>
<dbReference type="PROSITE" id="PS51257">
    <property type="entry name" value="PROKAR_LIPOPROTEIN"/>
    <property type="match status" value="1"/>
</dbReference>
<comment type="caution">
    <text evidence="2">The sequence shown here is derived from an EMBL/GenBank/DDBJ whole genome shotgun (WGS) entry which is preliminary data.</text>
</comment>
<proteinExistence type="predicted"/>
<evidence type="ECO:0000256" key="1">
    <source>
        <dbReference type="SAM" id="SignalP"/>
    </source>
</evidence>
<dbReference type="Gene3D" id="1.25.40.390">
    <property type="match status" value="1"/>
</dbReference>
<keyword evidence="2" id="KW-0449">Lipoprotein</keyword>
<keyword evidence="3" id="KW-1185">Reference proteome</keyword>
<dbReference type="EMBL" id="RMBX01000015">
    <property type="protein sequence ID" value="RPD38520.1"/>
    <property type="molecule type" value="Genomic_DNA"/>
</dbReference>
<dbReference type="Pfam" id="PF12771">
    <property type="entry name" value="SusD-like_2"/>
    <property type="match status" value="1"/>
</dbReference>
<accession>A0A3N4MEJ6</accession>
<organism evidence="2 3">
    <name type="scientific">Chitinophaga barathri</name>
    <dbReference type="NCBI Taxonomy" id="1647451"/>
    <lineage>
        <taxon>Bacteria</taxon>
        <taxon>Pseudomonadati</taxon>
        <taxon>Bacteroidota</taxon>
        <taxon>Chitinophagia</taxon>
        <taxon>Chitinophagales</taxon>
        <taxon>Chitinophagaceae</taxon>
        <taxon>Chitinophaga</taxon>
    </lineage>
</organism>